<dbReference type="Proteomes" id="UP000184474">
    <property type="component" value="Unassembled WGS sequence"/>
</dbReference>
<evidence type="ECO:0000259" key="2">
    <source>
        <dbReference type="Pfam" id="PF18291"/>
    </source>
</evidence>
<keyword evidence="1 3" id="KW-0238">DNA-binding</keyword>
<gene>
    <name evidence="3" type="ORF">SAMN04488028_1074</name>
</gene>
<dbReference type="RefSeq" id="WP_073124085.1">
    <property type="nucleotide sequence ID" value="NZ_FRAA01000007.1"/>
</dbReference>
<proteinExistence type="predicted"/>
<organism evidence="3 4">
    <name type="scientific">Reichenbachiella agariperforans</name>
    <dbReference type="NCBI Taxonomy" id="156994"/>
    <lineage>
        <taxon>Bacteria</taxon>
        <taxon>Pseudomonadati</taxon>
        <taxon>Bacteroidota</taxon>
        <taxon>Cytophagia</taxon>
        <taxon>Cytophagales</taxon>
        <taxon>Reichenbachiellaceae</taxon>
        <taxon>Reichenbachiella</taxon>
    </lineage>
</organism>
<sequence length="137" mass="15164">MSVKFKAIPKGYPGVVGGGVTKYYANIVRGEKIDFRDLLVEIEELNVVHPGVFLAVLEAFLRKTNQHLLNGRAVHLGQLGTFYPSISSSSAESEDEVSSNSIRRFKIIYRPSALLQEGLDHVKFEKVSDASREENAA</sequence>
<dbReference type="Pfam" id="PF18291">
    <property type="entry name" value="HU-HIG"/>
    <property type="match status" value="1"/>
</dbReference>
<reference evidence="4" key="1">
    <citation type="submission" date="2016-11" db="EMBL/GenBank/DDBJ databases">
        <authorList>
            <person name="Varghese N."/>
            <person name="Submissions S."/>
        </authorList>
    </citation>
    <scope>NUCLEOTIDE SEQUENCE [LARGE SCALE GENOMIC DNA]</scope>
    <source>
        <strain evidence="4">DSM 26134</strain>
    </source>
</reference>
<evidence type="ECO:0000256" key="1">
    <source>
        <dbReference type="ARBA" id="ARBA00023125"/>
    </source>
</evidence>
<dbReference type="InterPro" id="IPR041607">
    <property type="entry name" value="HU-HIG"/>
</dbReference>
<accession>A0A1M6U856</accession>
<dbReference type="EMBL" id="FRAA01000007">
    <property type="protein sequence ID" value="SHK65351.1"/>
    <property type="molecule type" value="Genomic_DNA"/>
</dbReference>
<dbReference type="SUPFAM" id="SSF47729">
    <property type="entry name" value="IHF-like DNA-binding proteins"/>
    <property type="match status" value="1"/>
</dbReference>
<dbReference type="STRING" id="156994.SAMN04488028_1074"/>
<evidence type="ECO:0000313" key="4">
    <source>
        <dbReference type="Proteomes" id="UP000184474"/>
    </source>
</evidence>
<dbReference type="GO" id="GO:0003677">
    <property type="term" value="F:DNA binding"/>
    <property type="evidence" value="ECO:0007669"/>
    <property type="project" value="UniProtKB-KW"/>
</dbReference>
<keyword evidence="4" id="KW-1185">Reference proteome</keyword>
<dbReference type="AlphaFoldDB" id="A0A1M6U856"/>
<dbReference type="InterPro" id="IPR010992">
    <property type="entry name" value="IHF-like_DNA-bd_dom_sf"/>
</dbReference>
<evidence type="ECO:0000313" key="3">
    <source>
        <dbReference type="EMBL" id="SHK65351.1"/>
    </source>
</evidence>
<name>A0A1M6U856_REIAG</name>
<protein>
    <submittedName>
        <fullName evidence="3">DNA-binding protein, histone-like, putative</fullName>
    </submittedName>
</protein>
<feature type="domain" description="HU" evidence="2">
    <location>
        <begin position="1"/>
        <end position="126"/>
    </location>
</feature>